<name>F0WIN1_9STRA</name>
<dbReference type="InterPro" id="IPR019332">
    <property type="entry name" value="OSCP1"/>
</dbReference>
<protein>
    <submittedName>
        <fullName evidence="1">Uncharacterized protein AlNc14C112G6430</fullName>
    </submittedName>
</protein>
<organism evidence="1">
    <name type="scientific">Albugo laibachii Nc14</name>
    <dbReference type="NCBI Taxonomy" id="890382"/>
    <lineage>
        <taxon>Eukaryota</taxon>
        <taxon>Sar</taxon>
        <taxon>Stramenopiles</taxon>
        <taxon>Oomycota</taxon>
        <taxon>Peronosporomycetes</taxon>
        <taxon>Albuginales</taxon>
        <taxon>Albuginaceae</taxon>
        <taxon>Albugo</taxon>
    </lineage>
</organism>
<reference evidence="1" key="2">
    <citation type="submission" date="2011-02" db="EMBL/GenBank/DDBJ databases">
        <authorList>
            <person name="MacLean D."/>
        </authorList>
    </citation>
    <scope>NUCLEOTIDE SEQUENCE</scope>
</reference>
<dbReference type="HOGENOM" id="CLU_039360_0_0_1"/>
<dbReference type="GO" id="GO:0005737">
    <property type="term" value="C:cytoplasm"/>
    <property type="evidence" value="ECO:0007669"/>
    <property type="project" value="TreeGrafter"/>
</dbReference>
<dbReference type="EMBL" id="FR824157">
    <property type="protein sequence ID" value="CCA21122.1"/>
    <property type="molecule type" value="Genomic_DNA"/>
</dbReference>
<dbReference type="Pfam" id="PF10188">
    <property type="entry name" value="Oscp1"/>
    <property type="match status" value="1"/>
</dbReference>
<sequence length="376" mass="42033">MDASAKAMPILFYNMGSEMMYIINERLRAQKIPSQKSVKVLEDLVRSMHNNKFRDEIFQTQKMPNTLVMRQLFERLVHSSIMRLNVNSMDKLYDLMRMVFKFQMLSCSSADKLLKVTMTHLDEITEFVAAAEIRDLIADTKASMLQMYGDQDPACFFAIKQRLCRFFQDLRINVSLLLQSGLQSADGTLVIRLDHCTTISGHDAGTIQYLGEDGSLLEEQVFKVGSGLCVESPETLTLDRHCLDELGKNMYAEDRVHLAAFVNETKASDNLPTCKHYDATALDGINLLASLVGSSGASPNMNDADCKPFRVSLFKDLDDEDADESVPTVRIDALSLSADYKQSTSRMIGSFDDQATCDSKSAEADDLISLMDSVSK</sequence>
<dbReference type="GO" id="GO:0005886">
    <property type="term" value="C:plasma membrane"/>
    <property type="evidence" value="ECO:0007669"/>
    <property type="project" value="TreeGrafter"/>
</dbReference>
<dbReference type="PANTHER" id="PTHR21439:SF0">
    <property type="entry name" value="PROTEIN OSCP1"/>
    <property type="match status" value="1"/>
</dbReference>
<evidence type="ECO:0000313" key="1">
    <source>
        <dbReference type="EMBL" id="CCA21122.1"/>
    </source>
</evidence>
<proteinExistence type="predicted"/>
<dbReference type="PANTHER" id="PTHR21439">
    <property type="entry name" value="OXIDORED-NITRO DOMAIN-CONTAINING PROTEIN"/>
    <property type="match status" value="1"/>
</dbReference>
<dbReference type="AlphaFoldDB" id="F0WIN1"/>
<accession>F0WIN1</accession>
<reference evidence="1" key="1">
    <citation type="journal article" date="2011" name="PLoS Biol.">
        <title>Gene gain and loss during evolution of obligate parasitism in the white rust pathogen of Arabidopsis thaliana.</title>
        <authorList>
            <person name="Kemen E."/>
            <person name="Gardiner A."/>
            <person name="Schultz-Larsen T."/>
            <person name="Kemen A.C."/>
            <person name="Balmuth A.L."/>
            <person name="Robert-Seilaniantz A."/>
            <person name="Bailey K."/>
            <person name="Holub E."/>
            <person name="Studholme D.J."/>
            <person name="Maclean D."/>
            <person name="Jones J.D."/>
        </authorList>
    </citation>
    <scope>NUCLEOTIDE SEQUENCE</scope>
</reference>
<gene>
    <name evidence="1" type="primary">AlNc14C112G6430</name>
    <name evidence="1" type="ORF">ALNC14_072650</name>
</gene>